<proteinExistence type="predicted"/>
<dbReference type="EMBL" id="JBHSYS010000002">
    <property type="protein sequence ID" value="MFC6957409.1"/>
    <property type="molecule type" value="Genomic_DNA"/>
</dbReference>
<dbReference type="SUPFAM" id="SSF46689">
    <property type="entry name" value="Homeodomain-like"/>
    <property type="match status" value="1"/>
</dbReference>
<accession>A0ABW2D844</accession>
<feature type="domain" description="HTH tetR-type" evidence="3">
    <location>
        <begin position="8"/>
        <end position="68"/>
    </location>
</feature>
<dbReference type="PROSITE" id="PS50977">
    <property type="entry name" value="HTH_TETR_2"/>
    <property type="match status" value="1"/>
</dbReference>
<evidence type="ECO:0000256" key="2">
    <source>
        <dbReference type="PROSITE-ProRule" id="PRU00335"/>
    </source>
</evidence>
<dbReference type="InterPro" id="IPR050109">
    <property type="entry name" value="HTH-type_TetR-like_transc_reg"/>
</dbReference>
<gene>
    <name evidence="4" type="ORF">ACFQS3_09395</name>
</gene>
<name>A0ABW2D844_9ACTN</name>
<dbReference type="InterPro" id="IPR036271">
    <property type="entry name" value="Tet_transcr_reg_TetR-rel_C_sf"/>
</dbReference>
<dbReference type="RefSeq" id="WP_382348951.1">
    <property type="nucleotide sequence ID" value="NZ_JBHMBP010000002.1"/>
</dbReference>
<dbReference type="Proteomes" id="UP001596470">
    <property type="component" value="Unassembled WGS sequence"/>
</dbReference>
<dbReference type="InterPro" id="IPR009057">
    <property type="entry name" value="Homeodomain-like_sf"/>
</dbReference>
<keyword evidence="5" id="KW-1185">Reference proteome</keyword>
<evidence type="ECO:0000259" key="3">
    <source>
        <dbReference type="PROSITE" id="PS50977"/>
    </source>
</evidence>
<organism evidence="4 5">
    <name type="scientific">Glycomyces mayteni</name>
    <dbReference type="NCBI Taxonomy" id="543887"/>
    <lineage>
        <taxon>Bacteria</taxon>
        <taxon>Bacillati</taxon>
        <taxon>Actinomycetota</taxon>
        <taxon>Actinomycetes</taxon>
        <taxon>Glycomycetales</taxon>
        <taxon>Glycomycetaceae</taxon>
        <taxon>Glycomyces</taxon>
    </lineage>
</organism>
<dbReference type="Gene3D" id="1.10.357.10">
    <property type="entry name" value="Tetracycline Repressor, domain 2"/>
    <property type="match status" value="1"/>
</dbReference>
<dbReference type="PRINTS" id="PR00455">
    <property type="entry name" value="HTHTETR"/>
</dbReference>
<dbReference type="SUPFAM" id="SSF48498">
    <property type="entry name" value="Tetracyclin repressor-like, C-terminal domain"/>
    <property type="match status" value="1"/>
</dbReference>
<evidence type="ECO:0000313" key="4">
    <source>
        <dbReference type="EMBL" id="MFC6957409.1"/>
    </source>
</evidence>
<dbReference type="PANTHER" id="PTHR30055">
    <property type="entry name" value="HTH-TYPE TRANSCRIPTIONAL REGULATOR RUTR"/>
    <property type="match status" value="1"/>
</dbReference>
<evidence type="ECO:0000256" key="1">
    <source>
        <dbReference type="ARBA" id="ARBA00023125"/>
    </source>
</evidence>
<feature type="DNA-binding region" description="H-T-H motif" evidence="2">
    <location>
        <begin position="31"/>
        <end position="50"/>
    </location>
</feature>
<dbReference type="PANTHER" id="PTHR30055:SF200">
    <property type="entry name" value="HTH-TYPE TRANSCRIPTIONAL REPRESSOR BDCR"/>
    <property type="match status" value="1"/>
</dbReference>
<dbReference type="Pfam" id="PF00440">
    <property type="entry name" value="TetR_N"/>
    <property type="match status" value="1"/>
</dbReference>
<dbReference type="InterPro" id="IPR001647">
    <property type="entry name" value="HTH_TetR"/>
</dbReference>
<reference evidence="5" key="1">
    <citation type="journal article" date="2019" name="Int. J. Syst. Evol. Microbiol.">
        <title>The Global Catalogue of Microorganisms (GCM) 10K type strain sequencing project: providing services to taxonomists for standard genome sequencing and annotation.</title>
        <authorList>
            <consortium name="The Broad Institute Genomics Platform"/>
            <consortium name="The Broad Institute Genome Sequencing Center for Infectious Disease"/>
            <person name="Wu L."/>
            <person name="Ma J."/>
        </authorList>
    </citation>
    <scope>NUCLEOTIDE SEQUENCE [LARGE SCALE GENOMIC DNA]</scope>
    <source>
        <strain evidence="5">KACC 12634</strain>
    </source>
</reference>
<protein>
    <submittedName>
        <fullName evidence="4">TetR/AcrR family transcriptional regulator</fullName>
    </submittedName>
</protein>
<keyword evidence="1 2" id="KW-0238">DNA-binding</keyword>
<comment type="caution">
    <text evidence="4">The sequence shown here is derived from an EMBL/GenBank/DDBJ whole genome shotgun (WGS) entry which is preliminary data.</text>
</comment>
<sequence length="194" mass="20711">MPVAQAPSPARARILAAAEELFYERGITAVGVDLVAERSGTTKRTLYNQFGSKARLVAAYLAERDRRWRDLVQAAVDRSGDPAAAVTAPFEALRDWTATSPRGCAFINALAELPDPAHPAHRVAADQKRWLLDLFRDLAAAAGCAGPEALATRLLVLHEGVLATRPLPFDTLPDTADLARRLVREAAAPGPAGA</sequence>
<evidence type="ECO:0000313" key="5">
    <source>
        <dbReference type="Proteomes" id="UP001596470"/>
    </source>
</evidence>